<feature type="compositionally biased region" description="Basic residues" evidence="1">
    <location>
        <begin position="9"/>
        <end position="26"/>
    </location>
</feature>
<sequence length="46" mass="5375">LKETNKGNVSRRKSATPKQSSKRAAKWHSESRDSRCHHVTSKRRRT</sequence>
<keyword evidence="2" id="KW-1185">Reference proteome</keyword>
<proteinExistence type="predicted"/>
<protein>
    <submittedName>
        <fullName evidence="3">Tat protein</fullName>
    </submittedName>
</protein>
<evidence type="ECO:0000313" key="2">
    <source>
        <dbReference type="Proteomes" id="UP000050794"/>
    </source>
</evidence>
<feature type="compositionally biased region" description="Basic residues" evidence="1">
    <location>
        <begin position="37"/>
        <end position="46"/>
    </location>
</feature>
<feature type="region of interest" description="Disordered" evidence="1">
    <location>
        <begin position="1"/>
        <end position="46"/>
    </location>
</feature>
<dbReference type="WBParaSite" id="TCNE_0000349501-mRNA-1">
    <property type="protein sequence ID" value="TCNE_0000349501-mRNA-1"/>
    <property type="gene ID" value="TCNE_0000349501"/>
</dbReference>
<reference evidence="3" key="1">
    <citation type="submission" date="2016-06" db="UniProtKB">
        <authorList>
            <consortium name="WormBaseParasite"/>
        </authorList>
    </citation>
    <scope>IDENTIFICATION</scope>
</reference>
<dbReference type="AlphaFoldDB" id="A0A183U4S5"/>
<feature type="compositionally biased region" description="Basic and acidic residues" evidence="1">
    <location>
        <begin position="27"/>
        <end position="36"/>
    </location>
</feature>
<organism evidence="2 3">
    <name type="scientific">Toxocara canis</name>
    <name type="common">Canine roundworm</name>
    <dbReference type="NCBI Taxonomy" id="6265"/>
    <lineage>
        <taxon>Eukaryota</taxon>
        <taxon>Metazoa</taxon>
        <taxon>Ecdysozoa</taxon>
        <taxon>Nematoda</taxon>
        <taxon>Chromadorea</taxon>
        <taxon>Rhabditida</taxon>
        <taxon>Spirurina</taxon>
        <taxon>Ascaridomorpha</taxon>
        <taxon>Ascaridoidea</taxon>
        <taxon>Toxocaridae</taxon>
        <taxon>Toxocara</taxon>
    </lineage>
</organism>
<accession>A0A183U4S5</accession>
<evidence type="ECO:0000313" key="3">
    <source>
        <dbReference type="WBParaSite" id="TCNE_0000349501-mRNA-1"/>
    </source>
</evidence>
<evidence type="ECO:0000256" key="1">
    <source>
        <dbReference type="SAM" id="MobiDB-lite"/>
    </source>
</evidence>
<name>A0A183U4S5_TOXCA</name>
<dbReference type="Proteomes" id="UP000050794">
    <property type="component" value="Unassembled WGS sequence"/>
</dbReference>